<evidence type="ECO:0000313" key="2">
    <source>
        <dbReference type="EMBL" id="MFB9074819.1"/>
    </source>
</evidence>
<dbReference type="EMBL" id="JBHMFI010000002">
    <property type="protein sequence ID" value="MFB9074819.1"/>
    <property type="molecule type" value="Genomic_DNA"/>
</dbReference>
<reference evidence="2 3" key="1">
    <citation type="submission" date="2024-09" db="EMBL/GenBank/DDBJ databases">
        <authorList>
            <person name="Sun Q."/>
            <person name="Mori K."/>
        </authorList>
    </citation>
    <scope>NUCLEOTIDE SEQUENCE [LARGE SCALE GENOMIC DNA]</scope>
    <source>
        <strain evidence="2 3">CCM 7609</strain>
    </source>
</reference>
<feature type="region of interest" description="Disordered" evidence="1">
    <location>
        <begin position="1"/>
        <end position="48"/>
    </location>
</feature>
<keyword evidence="3" id="KW-1185">Reference proteome</keyword>
<protein>
    <submittedName>
        <fullName evidence="2">Uncharacterized protein</fullName>
    </submittedName>
</protein>
<accession>A0ABV5G796</accession>
<name>A0ABV5G796_9MICC</name>
<evidence type="ECO:0000256" key="1">
    <source>
        <dbReference type="SAM" id="MobiDB-lite"/>
    </source>
</evidence>
<evidence type="ECO:0000313" key="3">
    <source>
        <dbReference type="Proteomes" id="UP001589575"/>
    </source>
</evidence>
<dbReference type="Proteomes" id="UP001589575">
    <property type="component" value="Unassembled WGS sequence"/>
</dbReference>
<organism evidence="2 3">
    <name type="scientific">Citricoccus parietis</name>
    <dbReference type="NCBI Taxonomy" id="592307"/>
    <lineage>
        <taxon>Bacteria</taxon>
        <taxon>Bacillati</taxon>
        <taxon>Actinomycetota</taxon>
        <taxon>Actinomycetes</taxon>
        <taxon>Micrococcales</taxon>
        <taxon>Micrococcaceae</taxon>
        <taxon>Citricoccus</taxon>
    </lineage>
</organism>
<proteinExistence type="predicted"/>
<feature type="compositionally biased region" description="Polar residues" evidence="1">
    <location>
        <begin position="21"/>
        <end position="36"/>
    </location>
</feature>
<sequence length="48" mass="5289">MRRWMAATPAHPPSPTTTASMRSKTTQRSMLKSYFTSSPVPSPPRPTA</sequence>
<comment type="caution">
    <text evidence="2">The sequence shown here is derived from an EMBL/GenBank/DDBJ whole genome shotgun (WGS) entry which is preliminary data.</text>
</comment>
<gene>
    <name evidence="2" type="ORF">ACFFX0_27970</name>
</gene>